<evidence type="ECO:0000313" key="1">
    <source>
        <dbReference type="EMBL" id="CAH9059641.1"/>
    </source>
</evidence>
<dbReference type="InterPro" id="IPR016024">
    <property type="entry name" value="ARM-type_fold"/>
</dbReference>
<name>A0A9W4QYG8_9GAMM</name>
<proteinExistence type="predicted"/>
<dbReference type="Proteomes" id="UP001152467">
    <property type="component" value="Unassembled WGS sequence"/>
</dbReference>
<dbReference type="RefSeq" id="WP_261626497.1">
    <property type="nucleotide sequence ID" value="NZ_CAMAPC010000008.1"/>
</dbReference>
<dbReference type="GO" id="GO:0045227">
    <property type="term" value="P:capsule polysaccharide biosynthetic process"/>
    <property type="evidence" value="ECO:0007669"/>
    <property type="project" value="InterPro"/>
</dbReference>
<dbReference type="InterPro" id="IPR008337">
    <property type="entry name" value="Capsule_biosynth_CapB"/>
</dbReference>
<gene>
    <name evidence="1" type="ORF">PSECIP111854_02447</name>
</gene>
<dbReference type="Gene3D" id="3.40.1190.10">
    <property type="entry name" value="Mur-like, catalytic domain"/>
    <property type="match status" value="1"/>
</dbReference>
<evidence type="ECO:0008006" key="3">
    <source>
        <dbReference type="Google" id="ProtNLM"/>
    </source>
</evidence>
<dbReference type="GO" id="GO:0005524">
    <property type="term" value="F:ATP binding"/>
    <property type="evidence" value="ECO:0007669"/>
    <property type="project" value="InterPro"/>
</dbReference>
<dbReference type="GO" id="GO:0016020">
    <property type="term" value="C:membrane"/>
    <property type="evidence" value="ECO:0007669"/>
    <property type="project" value="InterPro"/>
</dbReference>
<accession>A0A9W4QYG8</accession>
<dbReference type="EMBL" id="CAMAPC010000008">
    <property type="protein sequence ID" value="CAH9059641.1"/>
    <property type="molecule type" value="Genomic_DNA"/>
</dbReference>
<protein>
    <recommendedName>
        <fullName evidence="3">Poly-gamma-glutamate synthase PgsB</fullName>
    </recommendedName>
</protein>
<evidence type="ECO:0000313" key="2">
    <source>
        <dbReference type="Proteomes" id="UP001152467"/>
    </source>
</evidence>
<dbReference type="InterPro" id="IPR036565">
    <property type="entry name" value="Mur-like_cat_sf"/>
</dbReference>
<comment type="caution">
    <text evidence="1">The sequence shown here is derived from an EMBL/GenBank/DDBJ whole genome shotgun (WGS) entry which is preliminary data.</text>
</comment>
<sequence length="1346" mass="154649">MTTNKLKTQLEQLLFADIERFWLNLYHHKYSVLVDELSNWELIKNKPEHEEQVDWLQLQTIAFLRYKIEQLHDSLRKLQIGHNNFVERFAKADFKAEKELHILTYAKQLGAKGKQLKADKEAFSRWFDEGAVIARYQDRVSDIEQSLKFLISKLGSMTRTYLKSNEATLIDTWKKLDLQPFFLSLLDASNNSHVRHGMIRALVNQVSIITEANVDPDLNSELVAKLVEQLESTDTPYLAVIDICEILIHQRPTFIRSYIWAELDESISMYSDKPKNNSILFIISAFAKIICKQYTINQSDERLLQTLSAHPYPRVRQALIEQTVNMPYEFVTSLLLSRFDKESCDAIKFTLIKQLSATRFCESDFAFKLWEKTICSSQATQLKRIALELSARIMLNMQLYSDEYDSVFKRFIDTLNIALCNEHSIDIKRVITRTREQLASFYQQSLISAIDEQANMHSTVVLPATISQDTLGRVLSFKAQQQLGFNGQIKGKHWHILKGYKFGYRFWRIWHEFFSPSTDKRPSFNHTTAKKPSAQLHVPSCTVAEISETNVPGEALYHLKELSSRPHLPLLDYLLSVLSHDNLPSPTSSYTPDGILETTKPNSLWQRAHAYWYISLNFNTLDGLRKGKKLEQQNYLKKLEKLGFSFKFKAYGQIENAVFPVEPTIKKLFERTNLAIPLFNVWLSFREYIYSIYQNTLPQLVFFTTGFIAYFWGRHIYISKKINDNRNAIPVSIGGWGTRGKSGTERLKSALFSSLALRVITKTTGCEAMMIYTKSSGEQFEIPIYRPFDKASIWEQNDILTFARNVKADIFLWECMGLTPRYVKILRRWMRDNFATITNAYPDHEDILGPTGLDVAREMSAFIGKNTQVFTSEQTMYSVLDQNAVANNSTLIQVHWGDGFQIPPDIRALYPYDEHPDNIALVAKMAQYIGIDKDIVYKETAERIIPDVGVLQHFSGSLLGTIKQSFINSMSANERLATLDNWQRLNLDEKNNLPYIQTIALINNRNDRVARSKVFAHILIDDLTFDYVVIIGSNVDGFFAYAKQVLEDRLIRIANNHDVADLAQLLSQFKLCQSIEQWLVKANVSLTDHPLALVDVSDQETLKKALDLRLSEQPEQKDLLMQHFIQFNQCKLLFDLNKEDITLEALSPLIELFSQKCIILDNPNISPDALTLKIAALACHNYEQLIVGMQNIKGTGLDYVYAWQKFNRTLNTCDKLLSDQVHSSDFKALLLQLAQNAKFGLIEVDYLEQALDRIAAHPFAQNEFSQAEITHIKDKLKRTKVQAYEAQNATKNSGFRAVLLNLVNSFLDAGATVKRKKTAQQVYTDIANQRITIEKAITVLTQLNRS</sequence>
<reference evidence="1" key="1">
    <citation type="submission" date="2022-07" db="EMBL/GenBank/DDBJ databases">
        <authorList>
            <person name="Criscuolo A."/>
        </authorList>
    </citation>
    <scope>NUCLEOTIDE SEQUENCE</scope>
    <source>
        <strain evidence="1">CIP111854</strain>
    </source>
</reference>
<dbReference type="PRINTS" id="PR01758">
    <property type="entry name" value="CAPSULEPROTB"/>
</dbReference>
<dbReference type="SUPFAM" id="SSF48371">
    <property type="entry name" value="ARM repeat"/>
    <property type="match status" value="1"/>
</dbReference>
<organism evidence="1 2">
    <name type="scientific">Pseudoalteromonas holothuriae</name>
    <dbReference type="NCBI Taxonomy" id="2963714"/>
    <lineage>
        <taxon>Bacteria</taxon>
        <taxon>Pseudomonadati</taxon>
        <taxon>Pseudomonadota</taxon>
        <taxon>Gammaproteobacteria</taxon>
        <taxon>Alteromonadales</taxon>
        <taxon>Pseudoalteromonadaceae</taxon>
        <taxon>Pseudoalteromonas</taxon>
    </lineage>
</organism>
<keyword evidence="2" id="KW-1185">Reference proteome</keyword>